<keyword evidence="2" id="KW-1185">Reference proteome</keyword>
<reference evidence="2" key="1">
    <citation type="journal article" date="2022" name="Mol. Ecol. Resour.">
        <title>The genomes of chicory, endive, great burdock and yacon provide insights into Asteraceae palaeo-polyploidization history and plant inulin production.</title>
        <authorList>
            <person name="Fan W."/>
            <person name="Wang S."/>
            <person name="Wang H."/>
            <person name="Wang A."/>
            <person name="Jiang F."/>
            <person name="Liu H."/>
            <person name="Zhao H."/>
            <person name="Xu D."/>
            <person name="Zhang Y."/>
        </authorList>
    </citation>
    <scope>NUCLEOTIDE SEQUENCE [LARGE SCALE GENOMIC DNA]</scope>
    <source>
        <strain evidence="2">cv. Yunnan</strain>
    </source>
</reference>
<accession>A0ACB9E7B9</accession>
<proteinExistence type="predicted"/>
<gene>
    <name evidence="1" type="ORF">L1987_54490</name>
</gene>
<reference evidence="1 2" key="2">
    <citation type="journal article" date="2022" name="Mol. Ecol. Resour.">
        <title>The genomes of chicory, endive, great burdock and yacon provide insights into Asteraceae paleo-polyploidization history and plant inulin production.</title>
        <authorList>
            <person name="Fan W."/>
            <person name="Wang S."/>
            <person name="Wang H."/>
            <person name="Wang A."/>
            <person name="Jiang F."/>
            <person name="Liu H."/>
            <person name="Zhao H."/>
            <person name="Xu D."/>
            <person name="Zhang Y."/>
        </authorList>
    </citation>
    <scope>NUCLEOTIDE SEQUENCE [LARGE SCALE GENOMIC DNA]</scope>
    <source>
        <strain evidence="2">cv. Yunnan</strain>
        <tissue evidence="1">Leaves</tissue>
    </source>
</reference>
<protein>
    <submittedName>
        <fullName evidence="1">Uncharacterized protein</fullName>
    </submittedName>
</protein>
<organism evidence="1 2">
    <name type="scientific">Smallanthus sonchifolius</name>
    <dbReference type="NCBI Taxonomy" id="185202"/>
    <lineage>
        <taxon>Eukaryota</taxon>
        <taxon>Viridiplantae</taxon>
        <taxon>Streptophyta</taxon>
        <taxon>Embryophyta</taxon>
        <taxon>Tracheophyta</taxon>
        <taxon>Spermatophyta</taxon>
        <taxon>Magnoliopsida</taxon>
        <taxon>eudicotyledons</taxon>
        <taxon>Gunneridae</taxon>
        <taxon>Pentapetalae</taxon>
        <taxon>asterids</taxon>
        <taxon>campanulids</taxon>
        <taxon>Asterales</taxon>
        <taxon>Asteraceae</taxon>
        <taxon>Asteroideae</taxon>
        <taxon>Heliantheae alliance</taxon>
        <taxon>Millerieae</taxon>
        <taxon>Smallanthus</taxon>
    </lineage>
</organism>
<dbReference type="EMBL" id="CM042035">
    <property type="protein sequence ID" value="KAI3754702.1"/>
    <property type="molecule type" value="Genomic_DNA"/>
</dbReference>
<name>A0ACB9E7B9_9ASTR</name>
<dbReference type="Proteomes" id="UP001056120">
    <property type="component" value="Linkage Group LG18"/>
</dbReference>
<evidence type="ECO:0000313" key="1">
    <source>
        <dbReference type="EMBL" id="KAI3754702.1"/>
    </source>
</evidence>
<sequence>MLNSVLESKRGGSKADGFVDWWFDWPSGALTVTQDWWWSVDISELMVVGVMRRIEDGGDLFSSCGYAFKLPRGWDGMEKMKGGVNTFFRFAEEQDKDGDQAGSVKEQDDDSDYMMDFDNMLEWLYYEDGLCVDLDDDDVPPC</sequence>
<evidence type="ECO:0000313" key="2">
    <source>
        <dbReference type="Proteomes" id="UP001056120"/>
    </source>
</evidence>
<comment type="caution">
    <text evidence="1">The sequence shown here is derived from an EMBL/GenBank/DDBJ whole genome shotgun (WGS) entry which is preliminary data.</text>
</comment>